<feature type="domain" description="Aldehyde dehydrogenase" evidence="4">
    <location>
        <begin position="3"/>
        <end position="452"/>
    </location>
</feature>
<evidence type="ECO:0000313" key="5">
    <source>
        <dbReference type="EMBL" id="ALU39367.1"/>
    </source>
</evidence>
<dbReference type="PANTHER" id="PTHR43217:SF2">
    <property type="entry name" value="SUCCINATE-SEMIALDEHYDE DEHYDROGENASE [NADP(+)]"/>
    <property type="match status" value="1"/>
</dbReference>
<evidence type="ECO:0000313" key="6">
    <source>
        <dbReference type="EMBL" id="GEO92373.1"/>
    </source>
</evidence>
<dbReference type="GO" id="GO:0004030">
    <property type="term" value="F:aldehyde dehydrogenase [NAD(P)+] activity"/>
    <property type="evidence" value="ECO:0007669"/>
    <property type="project" value="InterPro"/>
</dbReference>
<name>A0A0U3HWT4_9MICC</name>
<organism evidence="5 7">
    <name type="scientific">Kocuria flava</name>
    <dbReference type="NCBI Taxonomy" id="446860"/>
    <lineage>
        <taxon>Bacteria</taxon>
        <taxon>Bacillati</taxon>
        <taxon>Actinomycetota</taxon>
        <taxon>Actinomycetes</taxon>
        <taxon>Micrococcales</taxon>
        <taxon>Micrococcaceae</taxon>
        <taxon>Kocuria</taxon>
    </lineage>
</organism>
<keyword evidence="2" id="KW-0521">NADP</keyword>
<proteinExistence type="inferred from homology"/>
<dbReference type="Proteomes" id="UP000321155">
    <property type="component" value="Unassembled WGS sequence"/>
</dbReference>
<evidence type="ECO:0000256" key="3">
    <source>
        <dbReference type="ARBA" id="ARBA00023002"/>
    </source>
</evidence>
<dbReference type="KEGG" id="kfv:AS188_05925"/>
<dbReference type="Proteomes" id="UP000057181">
    <property type="component" value="Chromosome"/>
</dbReference>
<protein>
    <submittedName>
        <fullName evidence="5 6">Succinate-semialdehyde dehydrogenase</fullName>
    </submittedName>
</protein>
<dbReference type="Gene3D" id="3.40.605.10">
    <property type="entry name" value="Aldehyde Dehydrogenase, Chain A, domain 1"/>
    <property type="match status" value="1"/>
</dbReference>
<reference evidence="6 8" key="2">
    <citation type="submission" date="2019-07" db="EMBL/GenBank/DDBJ databases">
        <title>Whole genome shotgun sequence of Kocuria flava NBRC 107626.</title>
        <authorList>
            <person name="Hosoyama A."/>
            <person name="Uohara A."/>
            <person name="Ohji S."/>
            <person name="Ichikawa N."/>
        </authorList>
    </citation>
    <scope>NUCLEOTIDE SEQUENCE [LARGE SCALE GENOMIC DNA]</scope>
    <source>
        <strain evidence="6 8">NBRC 107626</strain>
    </source>
</reference>
<gene>
    <name evidence="6" type="primary">ssdA</name>
    <name evidence="5" type="ORF">AS188_05925</name>
    <name evidence="6" type="ORF">KFL01_16790</name>
</gene>
<dbReference type="RefSeq" id="WP_058858078.1">
    <property type="nucleotide sequence ID" value="NZ_BJZR01000041.1"/>
</dbReference>
<dbReference type="InterPro" id="IPR016163">
    <property type="entry name" value="Ald_DH_C"/>
</dbReference>
<dbReference type="GO" id="GO:0004777">
    <property type="term" value="F:succinate-semialdehyde dehydrogenase (NAD+) activity"/>
    <property type="evidence" value="ECO:0007669"/>
    <property type="project" value="TreeGrafter"/>
</dbReference>
<dbReference type="PROSITE" id="PS00070">
    <property type="entry name" value="ALDEHYDE_DEHYDR_CYS"/>
    <property type="match status" value="1"/>
</dbReference>
<dbReference type="FunFam" id="3.40.309.10:FF:000009">
    <property type="entry name" value="Aldehyde dehydrogenase A"/>
    <property type="match status" value="1"/>
</dbReference>
<evidence type="ECO:0000259" key="4">
    <source>
        <dbReference type="Pfam" id="PF00171"/>
    </source>
</evidence>
<reference evidence="5 7" key="1">
    <citation type="submission" date="2015-11" db="EMBL/GenBank/DDBJ databases">
        <title>Complete Genome Sequence of Kocuria flava strain HO-9041.</title>
        <authorList>
            <person name="Zhou M."/>
            <person name="Dai J."/>
        </authorList>
    </citation>
    <scope>NUCLEOTIDE SEQUENCE [LARGE SCALE GENOMIC DNA]</scope>
    <source>
        <strain evidence="5 7">HO-9041</strain>
    </source>
</reference>
<dbReference type="Gene3D" id="3.40.309.10">
    <property type="entry name" value="Aldehyde Dehydrogenase, Chain A, domain 2"/>
    <property type="match status" value="1"/>
</dbReference>
<dbReference type="InterPro" id="IPR016160">
    <property type="entry name" value="Ald_DH_CS_CYS"/>
</dbReference>
<dbReference type="Pfam" id="PF00171">
    <property type="entry name" value="Aldedh"/>
    <property type="match status" value="1"/>
</dbReference>
<keyword evidence="3" id="KW-0560">Oxidoreductase</keyword>
<accession>A0A0U3HWT4</accession>
<evidence type="ECO:0000256" key="1">
    <source>
        <dbReference type="ARBA" id="ARBA00009986"/>
    </source>
</evidence>
<dbReference type="STRING" id="446860.AS188_05925"/>
<comment type="similarity">
    <text evidence="1">Belongs to the aldehyde dehydrogenase family.</text>
</comment>
<dbReference type="EMBL" id="BJZR01000041">
    <property type="protein sequence ID" value="GEO92373.1"/>
    <property type="molecule type" value="Genomic_DNA"/>
</dbReference>
<dbReference type="SUPFAM" id="SSF53720">
    <property type="entry name" value="ALDH-like"/>
    <property type="match status" value="1"/>
</dbReference>
<evidence type="ECO:0000313" key="8">
    <source>
        <dbReference type="Proteomes" id="UP000321155"/>
    </source>
</evidence>
<dbReference type="CDD" id="cd07100">
    <property type="entry name" value="ALDH_SSADH1_GabD1"/>
    <property type="match status" value="1"/>
</dbReference>
<dbReference type="OrthoDB" id="6882680at2"/>
<dbReference type="InterPro" id="IPR044148">
    <property type="entry name" value="ALDH_GabD1-like"/>
</dbReference>
<keyword evidence="8" id="KW-1185">Reference proteome</keyword>
<dbReference type="AlphaFoldDB" id="A0A0U3HWT4"/>
<dbReference type="InterPro" id="IPR047110">
    <property type="entry name" value="GABD/Sad-like"/>
</dbReference>
<sequence length="459" mass="49381">MTYATVNPATGETVEEFPTATDAEVRDVIERSHRAHLSWRRTPLEERAGAMHRLAGLYRERKRELAALITEEMGKPVRQAVGEVLLVADIYDFYAEHAARFMAGERLEPSTGGDAVVVLEPIGTVLGIMPWNYPYYQVARLAAPNLMLGNTVVLKHAPSVPRSARVQEQLFREAGFPEDVYRNVFASDEQIAEIVIPAPTVRGVSLTGSERAGSAVAAVAGRHLKKVVLELGGSDPFVVLDAEDLDAVVKRAVQGRLGNTGQACTAAKRFIVLEEAYEPFLEAFTAAMGAVEPGDPREKQTVLGPLSSVAARDGVMAQVEDAVAKGATVHTGGRRLDRPGAWMEATVLSGVTPRMRAWDEEIFGPVAVVHRVADADEAVELANGSPFGLGGSVHGADVEAARRVAERIESGMVFVNEHTGTAPDLPFGGIKRSGVGRELGRCGIEEFANKKLIHTPKRG</sequence>
<dbReference type="EMBL" id="CP013254">
    <property type="protein sequence ID" value="ALU39367.1"/>
    <property type="molecule type" value="Genomic_DNA"/>
</dbReference>
<dbReference type="InterPro" id="IPR015590">
    <property type="entry name" value="Aldehyde_DH_dom"/>
</dbReference>
<dbReference type="PANTHER" id="PTHR43217">
    <property type="entry name" value="SUCCINATE SEMIALDEHYDE DEHYDROGENASE [NAD(P)+] SAD"/>
    <property type="match status" value="1"/>
</dbReference>
<dbReference type="InterPro" id="IPR016162">
    <property type="entry name" value="Ald_DH_N"/>
</dbReference>
<dbReference type="InterPro" id="IPR016161">
    <property type="entry name" value="Ald_DH/histidinol_DH"/>
</dbReference>
<evidence type="ECO:0000256" key="2">
    <source>
        <dbReference type="ARBA" id="ARBA00022857"/>
    </source>
</evidence>
<dbReference type="FunFam" id="3.40.605.10:FF:000012">
    <property type="entry name" value="NAD-dependent succinate-semialdehyde dehydrogenase"/>
    <property type="match status" value="1"/>
</dbReference>
<evidence type="ECO:0000313" key="7">
    <source>
        <dbReference type="Proteomes" id="UP000057181"/>
    </source>
</evidence>